<dbReference type="InterPro" id="IPR027417">
    <property type="entry name" value="P-loop_NTPase"/>
</dbReference>
<organism evidence="1 2">
    <name type="scientific">Paracoccus onchidii</name>
    <dbReference type="NCBI Taxonomy" id="3017813"/>
    <lineage>
        <taxon>Bacteria</taxon>
        <taxon>Pseudomonadati</taxon>
        <taxon>Pseudomonadota</taxon>
        <taxon>Alphaproteobacteria</taxon>
        <taxon>Rhodobacterales</taxon>
        <taxon>Paracoccaceae</taxon>
        <taxon>Paracoccus</taxon>
    </lineage>
</organism>
<evidence type="ECO:0000313" key="1">
    <source>
        <dbReference type="EMBL" id="MDB6176214.1"/>
    </source>
</evidence>
<evidence type="ECO:0000313" key="2">
    <source>
        <dbReference type="Proteomes" id="UP001165641"/>
    </source>
</evidence>
<dbReference type="RefSeq" id="WP_271887349.1">
    <property type="nucleotide sequence ID" value="NZ_JAQBIE010000002.1"/>
</dbReference>
<proteinExistence type="predicted"/>
<name>A0ABT4ZA37_9RHOB</name>
<gene>
    <name evidence="1" type="ORF">PAF17_01695</name>
</gene>
<protein>
    <recommendedName>
        <fullName evidence="3">Sulfotransferase domain-containing protein</fullName>
    </recommendedName>
</protein>
<keyword evidence="2" id="KW-1185">Reference proteome</keyword>
<comment type="caution">
    <text evidence="1">The sequence shown here is derived from an EMBL/GenBank/DDBJ whole genome shotgun (WGS) entry which is preliminary data.</text>
</comment>
<evidence type="ECO:0008006" key="3">
    <source>
        <dbReference type="Google" id="ProtNLM"/>
    </source>
</evidence>
<accession>A0ABT4ZA37</accession>
<dbReference type="EMBL" id="JAQBIE010000002">
    <property type="protein sequence ID" value="MDB6176214.1"/>
    <property type="molecule type" value="Genomic_DNA"/>
</dbReference>
<sequence length="284" mass="33202">MERRFGSLEQLRTQSEQSWEEFEAEIHEKRFDTVIVSSEDIPAAKQRDELLERFKKSFDRITGVFYFRDPVDLYVSEINQRIRHGLRLRQTPTPRDYKFRHLEFADWFTSSVGHNALIARNFNRQNLVGGDAVEDFFGVMSKICGFTDEFDIPEVPVNQSLPGAATVWMYSFNEILDRRFRNVNKKILERRSEVVKQLRKSEAVMQHGKLKLDDPQLQSIIRQNADADIRQINEKYLAGQVPLKTDSNPPVDLTTEQARERMREWLLGYMTPDAVSSIARELLS</sequence>
<dbReference type="SUPFAM" id="SSF52540">
    <property type="entry name" value="P-loop containing nucleoside triphosphate hydrolases"/>
    <property type="match status" value="1"/>
</dbReference>
<reference evidence="1" key="1">
    <citation type="submission" date="2022-12" db="EMBL/GenBank/DDBJ databases">
        <title>Paracoccus onchidii sp. nov., isolated from a marine invertebrate from the South China Sea.</title>
        <authorList>
            <person name="Xu S."/>
            <person name="Liu Z."/>
            <person name="Xu Y."/>
        </authorList>
    </citation>
    <scope>NUCLEOTIDE SEQUENCE</scope>
    <source>
        <strain evidence="1">Z330</strain>
    </source>
</reference>
<dbReference type="Proteomes" id="UP001165641">
    <property type="component" value="Unassembled WGS sequence"/>
</dbReference>